<keyword evidence="2" id="KW-1185">Reference proteome</keyword>
<protein>
    <submittedName>
        <fullName evidence="1">Uncharacterized protein</fullName>
    </submittedName>
</protein>
<sequence length="90" mass="9812">MAATLQQQRVNAAIVRQLPETTDLFKYSDYVQSPTLENASEFIAMVVEQHLELLGNRIIGYVAGRSGVEREGTHGLLTNASVPVVLSQVA</sequence>
<proteinExistence type="predicted"/>
<dbReference type="Proteomes" id="UP000029409">
    <property type="component" value="Chromosome"/>
</dbReference>
<dbReference type="AlphaFoldDB" id="A0A089HPC3"/>
<dbReference type="eggNOG" id="COG0790">
    <property type="taxonomic scope" value="Bacteria"/>
</dbReference>
<organism evidence="1 2">
    <name type="scientific">Paenibacillus durus</name>
    <name type="common">Paenibacillus azotofixans</name>
    <dbReference type="NCBI Taxonomy" id="44251"/>
    <lineage>
        <taxon>Bacteria</taxon>
        <taxon>Bacillati</taxon>
        <taxon>Bacillota</taxon>
        <taxon>Bacilli</taxon>
        <taxon>Bacillales</taxon>
        <taxon>Paenibacillaceae</taxon>
        <taxon>Paenibacillus</taxon>
    </lineage>
</organism>
<dbReference type="KEGG" id="pdu:PDUR_19515"/>
<evidence type="ECO:0000313" key="2">
    <source>
        <dbReference type="Proteomes" id="UP000029409"/>
    </source>
</evidence>
<accession>A0A089HPC3</accession>
<dbReference type="OrthoDB" id="2724739at2"/>
<gene>
    <name evidence="1" type="ORF">PDUR_19515</name>
</gene>
<name>A0A089HPC3_PAEDU</name>
<dbReference type="EMBL" id="CP009288">
    <property type="protein sequence ID" value="AIQ13851.1"/>
    <property type="molecule type" value="Genomic_DNA"/>
</dbReference>
<evidence type="ECO:0000313" key="1">
    <source>
        <dbReference type="EMBL" id="AIQ13851.1"/>
    </source>
</evidence>
<dbReference type="STRING" id="44251.PDUR_19515"/>
<reference evidence="1 2" key="1">
    <citation type="submission" date="2014-08" db="EMBL/GenBank/DDBJ databases">
        <title>Comparative genomics of the Paenibacillus odorifer group.</title>
        <authorList>
            <person name="den Bakker H.C."/>
            <person name="Tsai Y.-C."/>
            <person name="Martin N."/>
            <person name="Korlach J."/>
            <person name="Wiedmann M."/>
        </authorList>
    </citation>
    <scope>NUCLEOTIDE SEQUENCE [LARGE SCALE GENOMIC DNA]</scope>
    <source>
        <strain evidence="1 2">DSM 1735</strain>
    </source>
</reference>
<dbReference type="RefSeq" id="WP_042207649.1">
    <property type="nucleotide sequence ID" value="NZ_CP009288.1"/>
</dbReference>